<keyword evidence="3 7" id="KW-1133">Transmembrane helix</keyword>
<comment type="subcellular location">
    <subcellularLocation>
        <location evidence="1">Membrane</location>
        <topology evidence="1">Multi-pass membrane protein</topology>
    </subcellularLocation>
</comment>
<feature type="transmembrane region" description="Helical" evidence="7">
    <location>
        <begin position="160"/>
        <end position="184"/>
    </location>
</feature>
<feature type="compositionally biased region" description="Basic and acidic residues" evidence="6">
    <location>
        <begin position="403"/>
        <end position="432"/>
    </location>
</feature>
<feature type="region of interest" description="Disordered" evidence="6">
    <location>
        <begin position="1"/>
        <end position="31"/>
    </location>
</feature>
<keyword evidence="10" id="KW-1185">Reference proteome</keyword>
<dbReference type="EMBL" id="MU865957">
    <property type="protein sequence ID" value="KAK4446427.1"/>
    <property type="molecule type" value="Genomic_DNA"/>
</dbReference>
<feature type="transmembrane region" description="Helical" evidence="7">
    <location>
        <begin position="41"/>
        <end position="60"/>
    </location>
</feature>
<evidence type="ECO:0000256" key="2">
    <source>
        <dbReference type="ARBA" id="ARBA00022692"/>
    </source>
</evidence>
<dbReference type="GO" id="GO:0016020">
    <property type="term" value="C:membrane"/>
    <property type="evidence" value="ECO:0007669"/>
    <property type="project" value="UniProtKB-SubCell"/>
</dbReference>
<accession>A0AAV9GEY6</accession>
<dbReference type="InterPro" id="IPR052337">
    <property type="entry name" value="SAT4-like"/>
</dbReference>
<dbReference type="AlphaFoldDB" id="A0AAV9GEY6"/>
<evidence type="ECO:0000313" key="10">
    <source>
        <dbReference type="Proteomes" id="UP001321760"/>
    </source>
</evidence>
<comment type="similarity">
    <text evidence="5">Belongs to the SAT4 family.</text>
</comment>
<feature type="transmembrane region" description="Helical" evidence="7">
    <location>
        <begin position="283"/>
        <end position="303"/>
    </location>
</feature>
<comment type="caution">
    <text evidence="9">The sequence shown here is derived from an EMBL/GenBank/DDBJ whole genome shotgun (WGS) entry which is preliminary data.</text>
</comment>
<name>A0AAV9GEY6_9PEZI</name>
<evidence type="ECO:0000256" key="6">
    <source>
        <dbReference type="SAM" id="MobiDB-lite"/>
    </source>
</evidence>
<dbReference type="PANTHER" id="PTHR33048:SF47">
    <property type="entry name" value="INTEGRAL MEMBRANE PROTEIN-RELATED"/>
    <property type="match status" value="1"/>
</dbReference>
<evidence type="ECO:0000256" key="3">
    <source>
        <dbReference type="ARBA" id="ARBA00022989"/>
    </source>
</evidence>
<dbReference type="Proteomes" id="UP001321760">
    <property type="component" value="Unassembled WGS sequence"/>
</dbReference>
<reference evidence="9" key="2">
    <citation type="submission" date="2023-05" db="EMBL/GenBank/DDBJ databases">
        <authorList>
            <consortium name="Lawrence Berkeley National Laboratory"/>
            <person name="Steindorff A."/>
            <person name="Hensen N."/>
            <person name="Bonometti L."/>
            <person name="Westerberg I."/>
            <person name="Brannstrom I.O."/>
            <person name="Guillou S."/>
            <person name="Cros-Aarteil S."/>
            <person name="Calhoun S."/>
            <person name="Haridas S."/>
            <person name="Kuo A."/>
            <person name="Mondo S."/>
            <person name="Pangilinan J."/>
            <person name="Riley R."/>
            <person name="Labutti K."/>
            <person name="Andreopoulos B."/>
            <person name="Lipzen A."/>
            <person name="Chen C."/>
            <person name="Yanf M."/>
            <person name="Daum C."/>
            <person name="Ng V."/>
            <person name="Clum A."/>
            <person name="Ohm R."/>
            <person name="Martin F."/>
            <person name="Silar P."/>
            <person name="Natvig D."/>
            <person name="Lalanne C."/>
            <person name="Gautier V."/>
            <person name="Ament-Velasquez S.L."/>
            <person name="Kruys A."/>
            <person name="Hutchinson M.I."/>
            <person name="Powell A.J."/>
            <person name="Barry K."/>
            <person name="Miller A.N."/>
            <person name="Grigoriev I.V."/>
            <person name="Debuchy R."/>
            <person name="Gladieux P."/>
            <person name="Thoren M.H."/>
            <person name="Johannesson H."/>
        </authorList>
    </citation>
    <scope>NUCLEOTIDE SEQUENCE</scope>
    <source>
        <strain evidence="9">PSN243</strain>
    </source>
</reference>
<evidence type="ECO:0000256" key="4">
    <source>
        <dbReference type="ARBA" id="ARBA00023136"/>
    </source>
</evidence>
<evidence type="ECO:0000313" key="9">
    <source>
        <dbReference type="EMBL" id="KAK4446427.1"/>
    </source>
</evidence>
<reference evidence="9" key="1">
    <citation type="journal article" date="2023" name="Mol. Phylogenet. Evol.">
        <title>Genome-scale phylogeny and comparative genomics of the fungal order Sordariales.</title>
        <authorList>
            <person name="Hensen N."/>
            <person name="Bonometti L."/>
            <person name="Westerberg I."/>
            <person name="Brannstrom I.O."/>
            <person name="Guillou S."/>
            <person name="Cros-Aarteil S."/>
            <person name="Calhoun S."/>
            <person name="Haridas S."/>
            <person name="Kuo A."/>
            <person name="Mondo S."/>
            <person name="Pangilinan J."/>
            <person name="Riley R."/>
            <person name="LaButti K."/>
            <person name="Andreopoulos B."/>
            <person name="Lipzen A."/>
            <person name="Chen C."/>
            <person name="Yan M."/>
            <person name="Daum C."/>
            <person name="Ng V."/>
            <person name="Clum A."/>
            <person name="Steindorff A."/>
            <person name="Ohm R.A."/>
            <person name="Martin F."/>
            <person name="Silar P."/>
            <person name="Natvig D.O."/>
            <person name="Lalanne C."/>
            <person name="Gautier V."/>
            <person name="Ament-Velasquez S.L."/>
            <person name="Kruys A."/>
            <person name="Hutchinson M.I."/>
            <person name="Powell A.J."/>
            <person name="Barry K."/>
            <person name="Miller A.N."/>
            <person name="Grigoriev I.V."/>
            <person name="Debuchy R."/>
            <person name="Gladieux P."/>
            <person name="Hiltunen Thoren M."/>
            <person name="Johannesson H."/>
        </authorList>
    </citation>
    <scope>NUCLEOTIDE SEQUENCE</scope>
    <source>
        <strain evidence="9">PSN243</strain>
    </source>
</reference>
<feature type="transmembrane region" description="Helical" evidence="7">
    <location>
        <begin position="237"/>
        <end position="257"/>
    </location>
</feature>
<proteinExistence type="inferred from homology"/>
<protein>
    <recommendedName>
        <fullName evidence="8">Rhodopsin domain-containing protein</fullName>
    </recommendedName>
</protein>
<evidence type="ECO:0000259" key="8">
    <source>
        <dbReference type="Pfam" id="PF20684"/>
    </source>
</evidence>
<keyword evidence="2 7" id="KW-0812">Transmembrane</keyword>
<sequence length="447" mass="49192">MSDSPPTSGPLTNGTSPPPPPPPAFPLPPDPATAPHDSLKANLYAAVIICWVFAAVFVSLRFYTRGIIIRALSISDWCILLAVIFSAGEAAASIDQIIHGSGSHLYDLDPTDTRAAIAWFRAAWYGVLTYHLSLFCSKLAILSLYIHIFAFKWARVAGQILLVIVVITNIFMIVTTLTACIPLHAYWDFMMPRDGVYCHPQSFWWANTGLHMVQDVLIFLLPMPVVWGIHLPWRQKFMLFCVFGCGFVVCFISILRLPKLYQNDMKSHDFTKYYDFTYDSVELAYLTSIEVNGAIVCACALTLKPFFAKFFPRALGPSRSASSGAENGNNAGSSTKMRGPPTIGSMPSKQPLSPAESELKGRIGGSRGGSNSSGRRSNAWLEGSRGYVEIEEWEVDVELAEGMRSKKAMDKDGSDSSERESTSEGTYVKDAKITATQVASDPDKERQ</sequence>
<dbReference type="InterPro" id="IPR049326">
    <property type="entry name" value="Rhodopsin_dom_fungi"/>
</dbReference>
<dbReference type="PANTHER" id="PTHR33048">
    <property type="entry name" value="PTH11-LIKE INTEGRAL MEMBRANE PROTEIN (AFU_ORTHOLOGUE AFUA_5G11245)"/>
    <property type="match status" value="1"/>
</dbReference>
<feature type="compositionally biased region" description="Polar residues" evidence="6">
    <location>
        <begin position="319"/>
        <end position="336"/>
    </location>
</feature>
<organism evidence="9 10">
    <name type="scientific">Podospora aff. communis PSN243</name>
    <dbReference type="NCBI Taxonomy" id="3040156"/>
    <lineage>
        <taxon>Eukaryota</taxon>
        <taxon>Fungi</taxon>
        <taxon>Dikarya</taxon>
        <taxon>Ascomycota</taxon>
        <taxon>Pezizomycotina</taxon>
        <taxon>Sordariomycetes</taxon>
        <taxon>Sordariomycetidae</taxon>
        <taxon>Sordariales</taxon>
        <taxon>Podosporaceae</taxon>
        <taxon>Podospora</taxon>
    </lineage>
</organism>
<feature type="compositionally biased region" description="Low complexity" evidence="6">
    <location>
        <begin position="369"/>
        <end position="378"/>
    </location>
</feature>
<feature type="region of interest" description="Disordered" evidence="6">
    <location>
        <begin position="403"/>
        <end position="447"/>
    </location>
</feature>
<keyword evidence="4 7" id="KW-0472">Membrane</keyword>
<dbReference type="Pfam" id="PF20684">
    <property type="entry name" value="Fung_rhodopsin"/>
    <property type="match status" value="1"/>
</dbReference>
<feature type="compositionally biased region" description="Pro residues" evidence="6">
    <location>
        <begin position="16"/>
        <end position="31"/>
    </location>
</feature>
<feature type="domain" description="Rhodopsin" evidence="8">
    <location>
        <begin position="60"/>
        <end position="308"/>
    </location>
</feature>
<feature type="region of interest" description="Disordered" evidence="6">
    <location>
        <begin position="317"/>
        <end position="379"/>
    </location>
</feature>
<feature type="transmembrane region" description="Helical" evidence="7">
    <location>
        <begin position="128"/>
        <end position="148"/>
    </location>
</feature>
<feature type="compositionally biased region" description="Low complexity" evidence="6">
    <location>
        <begin position="1"/>
        <end position="15"/>
    </location>
</feature>
<evidence type="ECO:0000256" key="1">
    <source>
        <dbReference type="ARBA" id="ARBA00004141"/>
    </source>
</evidence>
<feature type="transmembrane region" description="Helical" evidence="7">
    <location>
        <begin position="204"/>
        <end position="225"/>
    </location>
</feature>
<evidence type="ECO:0000256" key="5">
    <source>
        <dbReference type="ARBA" id="ARBA00038359"/>
    </source>
</evidence>
<gene>
    <name evidence="9" type="ORF">QBC34DRAFT_469837</name>
</gene>
<evidence type="ECO:0000256" key="7">
    <source>
        <dbReference type="SAM" id="Phobius"/>
    </source>
</evidence>